<sequence length="422" mass="49432">MIGRIIRWKRLMAGWSMNALAKRMHITVSHLSNIEKGRRKPSIEIEIWVSEIFNLPTHFSEVEKVDSECFYPWIKQIVSEEDFDKIALIRRIQKEKTLTPQQYLASDIFAHSLTTFTRKKKQKEIMEFLHTIYLNESLDSELRRAALFYLLMNALNKKQFDEAEKYANRYIDLIKSDEQEERVCMLLRRSMIQWNRGVRADLLRTLTEIKSEIDQLENPENFLVAWNYLYGKCMIYYGFIDEAAHFLEKNIQQPKTEKQSKAVLELISKILLFAYTDKITPEKKSIIATIKRNAANHCFMLNVVPYIYTMAASLLNFGKTEEAKQVASLAEEYPLTSEDLPNRQFYLILLNAKEENQAVVECLSEQYFEEESRIAANPFQAMDVCKLMIQHFEGKNQYKSASKWGHLATKISTTYFGTRSLA</sequence>
<evidence type="ECO:0000259" key="1">
    <source>
        <dbReference type="PROSITE" id="PS50943"/>
    </source>
</evidence>
<comment type="caution">
    <text evidence="2">The sequence shown here is derived from an EMBL/GenBank/DDBJ whole genome shotgun (WGS) entry which is preliminary data.</text>
</comment>
<dbReference type="RefSeq" id="WP_207672161.1">
    <property type="nucleotide sequence ID" value="NZ_JAFREM010000004.1"/>
</dbReference>
<dbReference type="SMART" id="SM00530">
    <property type="entry name" value="HTH_XRE"/>
    <property type="match status" value="1"/>
</dbReference>
<dbReference type="Proteomes" id="UP000664601">
    <property type="component" value="Unassembled WGS sequence"/>
</dbReference>
<proteinExistence type="predicted"/>
<dbReference type="Pfam" id="PF01381">
    <property type="entry name" value="HTH_3"/>
    <property type="match status" value="1"/>
</dbReference>
<gene>
    <name evidence="2" type="ORF">JZO70_03595</name>
</gene>
<dbReference type="PROSITE" id="PS50943">
    <property type="entry name" value="HTH_CROC1"/>
    <property type="match status" value="1"/>
</dbReference>
<reference evidence="2 3" key="1">
    <citation type="submission" date="2021-03" db="EMBL/GenBank/DDBJ databases">
        <title>Enterococcal diversity collection.</title>
        <authorList>
            <person name="Gilmore M.S."/>
            <person name="Schwartzman J."/>
            <person name="Van Tyne D."/>
            <person name="Martin M."/>
            <person name="Earl A.M."/>
            <person name="Manson A.L."/>
            <person name="Straub T."/>
            <person name="Salamzade R."/>
            <person name="Saavedra J."/>
            <person name="Lebreton F."/>
            <person name="Prichula J."/>
            <person name="Schaufler K."/>
            <person name="Gaca A."/>
            <person name="Sgardioli B."/>
            <person name="Wagenaar J."/>
            <person name="Strong T."/>
        </authorList>
    </citation>
    <scope>NUCLEOTIDE SEQUENCE [LARGE SCALE GENOMIC DNA]</scope>
    <source>
        <strain evidence="2 3">669A</strain>
    </source>
</reference>
<dbReference type="CDD" id="cd00093">
    <property type="entry name" value="HTH_XRE"/>
    <property type="match status" value="1"/>
</dbReference>
<dbReference type="InterPro" id="IPR010982">
    <property type="entry name" value="Lambda_DNA-bd_dom_sf"/>
</dbReference>
<dbReference type="Gene3D" id="1.10.260.40">
    <property type="entry name" value="lambda repressor-like DNA-binding domains"/>
    <property type="match status" value="1"/>
</dbReference>
<name>A0ABS3L6I5_9ENTE</name>
<evidence type="ECO:0000313" key="3">
    <source>
        <dbReference type="Proteomes" id="UP000664601"/>
    </source>
</evidence>
<protein>
    <submittedName>
        <fullName evidence="2">Helix-turn-helix transcriptional regulator</fullName>
    </submittedName>
</protein>
<accession>A0ABS3L6I5</accession>
<evidence type="ECO:0000313" key="2">
    <source>
        <dbReference type="EMBL" id="MBO1305231.1"/>
    </source>
</evidence>
<dbReference type="SUPFAM" id="SSF47413">
    <property type="entry name" value="lambda repressor-like DNA-binding domains"/>
    <property type="match status" value="1"/>
</dbReference>
<dbReference type="EMBL" id="JAFREM010000004">
    <property type="protein sequence ID" value="MBO1305231.1"/>
    <property type="molecule type" value="Genomic_DNA"/>
</dbReference>
<organism evidence="2 3">
    <name type="scientific">Candidatus Enterococcus moelleringii</name>
    <dbReference type="NCBI Taxonomy" id="2815325"/>
    <lineage>
        <taxon>Bacteria</taxon>
        <taxon>Bacillati</taxon>
        <taxon>Bacillota</taxon>
        <taxon>Bacilli</taxon>
        <taxon>Lactobacillales</taxon>
        <taxon>Enterococcaceae</taxon>
        <taxon>Enterococcus</taxon>
    </lineage>
</organism>
<keyword evidence="3" id="KW-1185">Reference proteome</keyword>
<dbReference type="InterPro" id="IPR001387">
    <property type="entry name" value="Cro/C1-type_HTH"/>
</dbReference>
<feature type="domain" description="HTH cro/C1-type" evidence="1">
    <location>
        <begin position="6"/>
        <end position="60"/>
    </location>
</feature>